<sequence>MKTILLSVVTILSASAFMSSAQGVPLYQHQDAAEPQRDKEASDIVGENGMPSPQRMEPGSGVGPYPHLKPRHGIDTPTVPQLDRANPRLRPGYGTTTPTEPDGHGTGPTVPELDRANPQINPGDGVATPTRTILGDAFNCDPAIAGCGPIGPDGNPAPSGPNPCHGPYCPPRIP</sequence>
<feature type="region of interest" description="Disordered" evidence="1">
    <location>
        <begin position="151"/>
        <end position="174"/>
    </location>
</feature>
<dbReference type="EMBL" id="CP042326">
    <property type="protein sequence ID" value="QDZ39584.1"/>
    <property type="molecule type" value="Genomic_DNA"/>
</dbReference>
<name>A0A5B8NKI9_9CHRO</name>
<accession>A0A5B8NKI9</accession>
<proteinExistence type="predicted"/>
<reference evidence="3" key="1">
    <citation type="submission" date="2019-08" db="EMBL/GenBank/DDBJ databases">
        <title>Carotenoids and Carotenoid Binding Proteins in the Halophilic Cyanobacterium Euhalothece sp. ZM00.</title>
        <authorList>
            <person name="Cho S.M."/>
            <person name="Song J.Y."/>
            <person name="Park Y.-I."/>
        </authorList>
    </citation>
    <scope>NUCLEOTIDE SEQUENCE [LARGE SCALE GENOMIC DNA]</scope>
    <source>
        <strain evidence="3">Z-M001</strain>
    </source>
</reference>
<evidence type="ECO:0000256" key="2">
    <source>
        <dbReference type="SAM" id="SignalP"/>
    </source>
</evidence>
<feature type="compositionally biased region" description="Basic and acidic residues" evidence="1">
    <location>
        <begin position="31"/>
        <end position="42"/>
    </location>
</feature>
<feature type="region of interest" description="Disordered" evidence="1">
    <location>
        <begin position="30"/>
        <end position="124"/>
    </location>
</feature>
<feature type="chain" id="PRO_5023130681" evidence="2">
    <location>
        <begin position="22"/>
        <end position="174"/>
    </location>
</feature>
<gene>
    <name evidence="3" type="ORF">FRE64_06355</name>
</gene>
<keyword evidence="4" id="KW-1185">Reference proteome</keyword>
<dbReference type="KEGG" id="enn:FRE64_06355"/>
<dbReference type="AlphaFoldDB" id="A0A5B8NKI9"/>
<evidence type="ECO:0000313" key="4">
    <source>
        <dbReference type="Proteomes" id="UP000318453"/>
    </source>
</evidence>
<protein>
    <submittedName>
        <fullName evidence="3">Uncharacterized protein</fullName>
    </submittedName>
</protein>
<dbReference type="Proteomes" id="UP000318453">
    <property type="component" value="Chromosome"/>
</dbReference>
<dbReference type="RefSeq" id="WP_146295184.1">
    <property type="nucleotide sequence ID" value="NZ_CP042326.1"/>
</dbReference>
<evidence type="ECO:0000313" key="3">
    <source>
        <dbReference type="EMBL" id="QDZ39584.1"/>
    </source>
</evidence>
<organism evidence="3 4">
    <name type="scientific">Euhalothece natronophila Z-M001</name>
    <dbReference type="NCBI Taxonomy" id="522448"/>
    <lineage>
        <taxon>Bacteria</taxon>
        <taxon>Bacillati</taxon>
        <taxon>Cyanobacteriota</taxon>
        <taxon>Cyanophyceae</taxon>
        <taxon>Oscillatoriophycideae</taxon>
        <taxon>Chroococcales</taxon>
        <taxon>Halothecacae</taxon>
        <taxon>Halothece cluster</taxon>
        <taxon>Euhalothece</taxon>
    </lineage>
</organism>
<keyword evidence="2" id="KW-0732">Signal</keyword>
<evidence type="ECO:0000256" key="1">
    <source>
        <dbReference type="SAM" id="MobiDB-lite"/>
    </source>
</evidence>
<feature type="signal peptide" evidence="2">
    <location>
        <begin position="1"/>
        <end position="21"/>
    </location>
</feature>